<dbReference type="EMBL" id="BMKG01000018">
    <property type="protein sequence ID" value="GGC13704.1"/>
    <property type="molecule type" value="Genomic_DNA"/>
</dbReference>
<evidence type="ECO:0000256" key="1">
    <source>
        <dbReference type="SAM" id="MobiDB-lite"/>
    </source>
</evidence>
<feature type="signal peptide" evidence="2">
    <location>
        <begin position="1"/>
        <end position="29"/>
    </location>
</feature>
<name>A0ABQ1L335_9BURK</name>
<accession>A0ABQ1L335</accession>
<feature type="chain" id="PRO_5045241236" description="DUF3300 domain-containing protein" evidence="2">
    <location>
        <begin position="30"/>
        <end position="183"/>
    </location>
</feature>
<dbReference type="Proteomes" id="UP000622638">
    <property type="component" value="Unassembled WGS sequence"/>
</dbReference>
<reference evidence="4" key="1">
    <citation type="journal article" date="2019" name="Int. J. Syst. Evol. Microbiol.">
        <title>The Global Catalogue of Microorganisms (GCM) 10K type strain sequencing project: providing services to taxonomists for standard genome sequencing and annotation.</title>
        <authorList>
            <consortium name="The Broad Institute Genomics Platform"/>
            <consortium name="The Broad Institute Genome Sequencing Center for Infectious Disease"/>
            <person name="Wu L."/>
            <person name="Ma J."/>
        </authorList>
    </citation>
    <scope>NUCLEOTIDE SEQUENCE [LARGE SCALE GENOMIC DNA]</scope>
    <source>
        <strain evidence="4">CGMCC 1.15931</strain>
    </source>
</reference>
<evidence type="ECO:0008006" key="5">
    <source>
        <dbReference type="Google" id="ProtNLM"/>
    </source>
</evidence>
<organism evidence="3 4">
    <name type="scientific">Pseudoduganella buxea</name>
    <dbReference type="NCBI Taxonomy" id="1949069"/>
    <lineage>
        <taxon>Bacteria</taxon>
        <taxon>Pseudomonadati</taxon>
        <taxon>Pseudomonadota</taxon>
        <taxon>Betaproteobacteria</taxon>
        <taxon>Burkholderiales</taxon>
        <taxon>Oxalobacteraceae</taxon>
        <taxon>Telluria group</taxon>
        <taxon>Pseudoduganella</taxon>
    </lineage>
</organism>
<evidence type="ECO:0000256" key="2">
    <source>
        <dbReference type="SAM" id="SignalP"/>
    </source>
</evidence>
<feature type="compositionally biased region" description="Gly residues" evidence="1">
    <location>
        <begin position="169"/>
        <end position="183"/>
    </location>
</feature>
<evidence type="ECO:0000313" key="3">
    <source>
        <dbReference type="EMBL" id="GGC13704.1"/>
    </source>
</evidence>
<gene>
    <name evidence="3" type="ORF">GCM10011572_38850</name>
</gene>
<feature type="compositionally biased region" description="Basic and acidic residues" evidence="1">
    <location>
        <begin position="128"/>
        <end position="168"/>
    </location>
</feature>
<feature type="region of interest" description="Disordered" evidence="1">
    <location>
        <begin position="121"/>
        <end position="183"/>
    </location>
</feature>
<evidence type="ECO:0000313" key="4">
    <source>
        <dbReference type="Proteomes" id="UP000622638"/>
    </source>
</evidence>
<comment type="caution">
    <text evidence="3">The sequence shown here is derived from an EMBL/GenBank/DDBJ whole genome shotgun (WGS) entry which is preliminary data.</text>
</comment>
<protein>
    <recommendedName>
        <fullName evidence="5">DUF3300 domain-containing protein</fullName>
    </recommendedName>
</protein>
<proteinExistence type="predicted"/>
<keyword evidence="2" id="KW-0732">Signal</keyword>
<sequence>MPSPVLNIEHMKNLILSAALLALSSLSAAQDVGVSINIGQPGFYGRIDIGNTAPQVIYREPVLVQRPARYIAEPLYLRVPPGHAKKWSKHCRAYNACGRRVYFVRDSWYLNDYAPRYRAEHGHRGHDAHRDYRERQEMREHHDRRDERGHGNKHNDKHNDKHHDKHDGGNGNGKGHGNGHGRD</sequence>
<keyword evidence="4" id="KW-1185">Reference proteome</keyword>